<evidence type="ECO:0000313" key="1">
    <source>
        <dbReference type="EMBL" id="MWC45586.1"/>
    </source>
</evidence>
<evidence type="ECO:0000313" key="2">
    <source>
        <dbReference type="EMBL" id="SDF89589.1"/>
    </source>
</evidence>
<dbReference type="RefSeq" id="WP_160146825.1">
    <property type="nucleotide sequence ID" value="NZ_FNBI01000007.1"/>
</dbReference>
<organism evidence="2 3">
    <name type="scientific">Sphingomonas carotinifaciens</name>
    <dbReference type="NCBI Taxonomy" id="1166323"/>
    <lineage>
        <taxon>Bacteria</taxon>
        <taxon>Pseudomonadati</taxon>
        <taxon>Pseudomonadota</taxon>
        <taxon>Alphaproteobacteria</taxon>
        <taxon>Sphingomonadales</taxon>
        <taxon>Sphingomonadaceae</taxon>
        <taxon>Sphingomonas</taxon>
    </lineage>
</organism>
<name>A0A1G7PVD6_9SPHN</name>
<sequence>MLDKPARIQAWLADLAMIAIEIEVIVPPPLPRAPKRARKRKPLWEE</sequence>
<proteinExistence type="predicted"/>
<accession>A0A1G7PVD6</accession>
<keyword evidence="3" id="KW-1185">Reference proteome</keyword>
<reference evidence="1 4" key="2">
    <citation type="submission" date="2019-12" db="EMBL/GenBank/DDBJ databases">
        <authorList>
            <person name="Zheng J."/>
        </authorList>
    </citation>
    <scope>NUCLEOTIDE SEQUENCE [LARGE SCALE GENOMIC DNA]</scope>
    <source>
        <strain evidence="1 4">DSM 27347</strain>
    </source>
</reference>
<dbReference type="EMBL" id="WSUT01000007">
    <property type="protein sequence ID" value="MWC45586.1"/>
    <property type="molecule type" value="Genomic_DNA"/>
</dbReference>
<dbReference type="Proteomes" id="UP000323502">
    <property type="component" value="Unassembled WGS sequence"/>
</dbReference>
<protein>
    <submittedName>
        <fullName evidence="2">Uncharacterized protein</fullName>
    </submittedName>
</protein>
<evidence type="ECO:0000313" key="3">
    <source>
        <dbReference type="Proteomes" id="UP000323502"/>
    </source>
</evidence>
<gene>
    <name evidence="1" type="ORF">GQR91_18380</name>
    <name evidence="2" type="ORF">SAMN05216557_10773</name>
</gene>
<evidence type="ECO:0000313" key="4">
    <source>
        <dbReference type="Proteomes" id="UP000436801"/>
    </source>
</evidence>
<dbReference type="AlphaFoldDB" id="A0A1G7PVD6"/>
<dbReference type="Proteomes" id="UP000436801">
    <property type="component" value="Unassembled WGS sequence"/>
</dbReference>
<reference evidence="2 3" key="1">
    <citation type="submission" date="2016-10" db="EMBL/GenBank/DDBJ databases">
        <authorList>
            <person name="Varghese N."/>
            <person name="Submissions S."/>
        </authorList>
    </citation>
    <scope>NUCLEOTIDE SEQUENCE [LARGE SCALE GENOMIC DNA]</scope>
    <source>
        <strain evidence="2 3">S7-754</strain>
    </source>
</reference>
<dbReference type="EMBL" id="FNBI01000007">
    <property type="protein sequence ID" value="SDF89589.1"/>
    <property type="molecule type" value="Genomic_DNA"/>
</dbReference>